<name>A0A6A6L3G5_HEVBR</name>
<feature type="region of interest" description="Disordered" evidence="6">
    <location>
        <begin position="1"/>
        <end position="91"/>
    </location>
</feature>
<feature type="compositionally biased region" description="Polar residues" evidence="6">
    <location>
        <begin position="34"/>
        <end position="89"/>
    </location>
</feature>
<dbReference type="AlphaFoldDB" id="A0A6A6L3G5"/>
<dbReference type="Proteomes" id="UP000467840">
    <property type="component" value="Chromosome 7"/>
</dbReference>
<evidence type="ECO:0000256" key="6">
    <source>
        <dbReference type="SAM" id="MobiDB-lite"/>
    </source>
</evidence>
<evidence type="ECO:0000256" key="5">
    <source>
        <dbReference type="ARBA" id="ARBA00023242"/>
    </source>
</evidence>
<gene>
    <name evidence="7" type="ORF">GH714_019858</name>
</gene>
<dbReference type="SUPFAM" id="SSF53098">
    <property type="entry name" value="Ribonuclease H-like"/>
    <property type="match status" value="1"/>
</dbReference>
<evidence type="ECO:0000256" key="4">
    <source>
        <dbReference type="ARBA" id="ARBA00022833"/>
    </source>
</evidence>
<evidence type="ECO:0000256" key="2">
    <source>
        <dbReference type="ARBA" id="ARBA00022723"/>
    </source>
</evidence>
<dbReference type="InterPro" id="IPR012337">
    <property type="entry name" value="RNaseH-like_sf"/>
</dbReference>
<dbReference type="EMBL" id="JAAGAX010000013">
    <property type="protein sequence ID" value="KAF2294808.1"/>
    <property type="molecule type" value="Genomic_DNA"/>
</dbReference>
<protein>
    <recommendedName>
        <fullName evidence="9">BED-type domain-containing protein</fullName>
    </recommendedName>
</protein>
<comment type="subcellular location">
    <subcellularLocation>
        <location evidence="1">Nucleus</location>
    </subcellularLocation>
</comment>
<keyword evidence="4" id="KW-0862">Zinc</keyword>
<proteinExistence type="predicted"/>
<keyword evidence="5" id="KW-0539">Nucleus</keyword>
<dbReference type="InterPro" id="IPR052035">
    <property type="entry name" value="ZnF_BED_domain_contain"/>
</dbReference>
<dbReference type="GO" id="GO:0008270">
    <property type="term" value="F:zinc ion binding"/>
    <property type="evidence" value="ECO:0007669"/>
    <property type="project" value="UniProtKB-KW"/>
</dbReference>
<evidence type="ECO:0000256" key="3">
    <source>
        <dbReference type="ARBA" id="ARBA00022771"/>
    </source>
</evidence>
<comment type="caution">
    <text evidence="7">The sequence shown here is derived from an EMBL/GenBank/DDBJ whole genome shotgun (WGS) entry which is preliminary data.</text>
</comment>
<dbReference type="PANTHER" id="PTHR46481">
    <property type="entry name" value="ZINC FINGER BED DOMAIN-CONTAINING PROTEIN 4"/>
    <property type="match status" value="1"/>
</dbReference>
<accession>A0A6A6L3G5</accession>
<evidence type="ECO:0008006" key="9">
    <source>
        <dbReference type="Google" id="ProtNLM"/>
    </source>
</evidence>
<dbReference type="PANTHER" id="PTHR46481:SF10">
    <property type="entry name" value="ZINC FINGER BED DOMAIN-CONTAINING PROTEIN 39"/>
    <property type="match status" value="1"/>
</dbReference>
<keyword evidence="3" id="KW-0863">Zinc-finger</keyword>
<sequence length="301" mass="33545">MKGNNSKKLKRAASLSLDGGTGSTDLRQAPMPALTSSIDKSLSKDSQCAFSTSNKPPMLPSQTPLDVDENVQQPNANETNEGNITQSTAHPKLKSRSGVWVHFEKLINSEDSEIGRARCVWCKKDLNCILNFTVIKSHKGVNIGNAIDFCMEEWGLSKVMCFTVDNASSNDSAISQLKKRLVKKNAFVLGGDAFHMRCCAHIIQLVVRDGLDAMQGSIKRMRDVVKYIRSSPQCSEMFKKCCQLAGLKSKCSLQLDCPIRWNSTYLMLESAVTYQKAFNRLEDIDNRFQVKFGDELPTEFD</sequence>
<dbReference type="GO" id="GO:0005634">
    <property type="term" value="C:nucleus"/>
    <property type="evidence" value="ECO:0007669"/>
    <property type="project" value="UniProtKB-SubCell"/>
</dbReference>
<evidence type="ECO:0000313" key="7">
    <source>
        <dbReference type="EMBL" id="KAF2294808.1"/>
    </source>
</evidence>
<reference evidence="7 8" key="1">
    <citation type="journal article" date="2020" name="Mol. Plant">
        <title>The Chromosome-Based Rubber Tree Genome Provides New Insights into Spurge Genome Evolution and Rubber Biosynthesis.</title>
        <authorList>
            <person name="Liu J."/>
            <person name="Shi C."/>
            <person name="Shi C.C."/>
            <person name="Li W."/>
            <person name="Zhang Q.J."/>
            <person name="Zhang Y."/>
            <person name="Li K."/>
            <person name="Lu H.F."/>
            <person name="Shi C."/>
            <person name="Zhu S.T."/>
            <person name="Xiao Z.Y."/>
            <person name="Nan H."/>
            <person name="Yue Y."/>
            <person name="Zhu X.G."/>
            <person name="Wu Y."/>
            <person name="Hong X.N."/>
            <person name="Fan G.Y."/>
            <person name="Tong Y."/>
            <person name="Zhang D."/>
            <person name="Mao C.L."/>
            <person name="Liu Y.L."/>
            <person name="Hao S.J."/>
            <person name="Liu W.Q."/>
            <person name="Lv M.Q."/>
            <person name="Zhang H.B."/>
            <person name="Liu Y."/>
            <person name="Hu-Tang G.R."/>
            <person name="Wang J.P."/>
            <person name="Wang J.H."/>
            <person name="Sun Y.H."/>
            <person name="Ni S.B."/>
            <person name="Chen W.B."/>
            <person name="Zhang X.C."/>
            <person name="Jiao Y.N."/>
            <person name="Eichler E.E."/>
            <person name="Li G.H."/>
            <person name="Liu X."/>
            <person name="Gao L.Z."/>
        </authorList>
    </citation>
    <scope>NUCLEOTIDE SEQUENCE [LARGE SCALE GENOMIC DNA]</scope>
    <source>
        <strain evidence="8">cv. GT1</strain>
        <tissue evidence="7">Leaf</tissue>
    </source>
</reference>
<evidence type="ECO:0000256" key="1">
    <source>
        <dbReference type="ARBA" id="ARBA00004123"/>
    </source>
</evidence>
<organism evidence="7 8">
    <name type="scientific">Hevea brasiliensis</name>
    <name type="common">Para rubber tree</name>
    <name type="synonym">Siphonia brasiliensis</name>
    <dbReference type="NCBI Taxonomy" id="3981"/>
    <lineage>
        <taxon>Eukaryota</taxon>
        <taxon>Viridiplantae</taxon>
        <taxon>Streptophyta</taxon>
        <taxon>Embryophyta</taxon>
        <taxon>Tracheophyta</taxon>
        <taxon>Spermatophyta</taxon>
        <taxon>Magnoliopsida</taxon>
        <taxon>eudicotyledons</taxon>
        <taxon>Gunneridae</taxon>
        <taxon>Pentapetalae</taxon>
        <taxon>rosids</taxon>
        <taxon>fabids</taxon>
        <taxon>Malpighiales</taxon>
        <taxon>Euphorbiaceae</taxon>
        <taxon>Crotonoideae</taxon>
        <taxon>Micrandreae</taxon>
        <taxon>Hevea</taxon>
    </lineage>
</organism>
<evidence type="ECO:0000313" key="8">
    <source>
        <dbReference type="Proteomes" id="UP000467840"/>
    </source>
</evidence>
<keyword evidence="8" id="KW-1185">Reference proteome</keyword>
<feature type="compositionally biased region" description="Basic residues" evidence="6">
    <location>
        <begin position="1"/>
        <end position="11"/>
    </location>
</feature>
<keyword evidence="2" id="KW-0479">Metal-binding</keyword>